<evidence type="ECO:0000313" key="4">
    <source>
        <dbReference type="EMBL" id="SHN34107.1"/>
    </source>
</evidence>
<feature type="domain" description="CAAX prenyl protease 2/Lysostaphin resistance protein A-like" evidence="3">
    <location>
        <begin position="154"/>
        <end position="244"/>
    </location>
</feature>
<feature type="transmembrane region" description="Helical" evidence="2">
    <location>
        <begin position="209"/>
        <end position="226"/>
    </location>
</feature>
<feature type="transmembrane region" description="Helical" evidence="2">
    <location>
        <begin position="145"/>
        <end position="164"/>
    </location>
</feature>
<feature type="transmembrane region" description="Helical" evidence="2">
    <location>
        <begin position="185"/>
        <end position="203"/>
    </location>
</feature>
<organism evidence="4 5">
    <name type="scientific">Cryptosporangium aurantiacum</name>
    <dbReference type="NCBI Taxonomy" id="134849"/>
    <lineage>
        <taxon>Bacteria</taxon>
        <taxon>Bacillati</taxon>
        <taxon>Actinomycetota</taxon>
        <taxon>Actinomycetes</taxon>
        <taxon>Cryptosporangiales</taxon>
        <taxon>Cryptosporangiaceae</taxon>
        <taxon>Cryptosporangium</taxon>
    </lineage>
</organism>
<dbReference type="Proteomes" id="UP000184440">
    <property type="component" value="Unassembled WGS sequence"/>
</dbReference>
<evidence type="ECO:0000256" key="1">
    <source>
        <dbReference type="SAM" id="MobiDB-lite"/>
    </source>
</evidence>
<dbReference type="GO" id="GO:0080120">
    <property type="term" value="P:CAAX-box protein maturation"/>
    <property type="evidence" value="ECO:0007669"/>
    <property type="project" value="UniProtKB-ARBA"/>
</dbReference>
<feature type="transmembrane region" description="Helical" evidence="2">
    <location>
        <begin position="267"/>
        <end position="288"/>
    </location>
</feature>
<evidence type="ECO:0000313" key="5">
    <source>
        <dbReference type="Proteomes" id="UP000184440"/>
    </source>
</evidence>
<dbReference type="PANTHER" id="PTHR39430">
    <property type="entry name" value="MEMBRANE-ASSOCIATED PROTEASE-RELATED"/>
    <property type="match status" value="1"/>
</dbReference>
<feature type="transmembrane region" description="Helical" evidence="2">
    <location>
        <begin position="109"/>
        <end position="133"/>
    </location>
</feature>
<feature type="region of interest" description="Disordered" evidence="1">
    <location>
        <begin position="314"/>
        <end position="341"/>
    </location>
</feature>
<evidence type="ECO:0000256" key="2">
    <source>
        <dbReference type="SAM" id="Phobius"/>
    </source>
</evidence>
<dbReference type="InterPro" id="IPR003675">
    <property type="entry name" value="Rce1/LyrA-like_dom"/>
</dbReference>
<keyword evidence="5" id="KW-1185">Reference proteome</keyword>
<reference evidence="4 5" key="1">
    <citation type="submission" date="2016-11" db="EMBL/GenBank/DDBJ databases">
        <authorList>
            <person name="Jaros S."/>
            <person name="Januszkiewicz K."/>
            <person name="Wedrychowicz H."/>
        </authorList>
    </citation>
    <scope>NUCLEOTIDE SEQUENCE [LARGE SCALE GENOMIC DNA]</scope>
    <source>
        <strain evidence="4 5">DSM 46144</strain>
    </source>
</reference>
<name>A0A1M7QRR4_9ACTN</name>
<keyword evidence="2" id="KW-0472">Membrane</keyword>
<keyword evidence="2" id="KW-1133">Transmembrane helix</keyword>
<feature type="compositionally biased region" description="Low complexity" evidence="1">
    <location>
        <begin position="324"/>
        <end position="341"/>
    </location>
</feature>
<keyword evidence="4" id="KW-0378">Hydrolase</keyword>
<proteinExistence type="predicted"/>
<feature type="transmembrane region" description="Helical" evidence="2">
    <location>
        <begin position="235"/>
        <end position="255"/>
    </location>
</feature>
<gene>
    <name evidence="4" type="ORF">SAMN05443668_105220</name>
</gene>
<dbReference type="Pfam" id="PF02517">
    <property type="entry name" value="Rce1-like"/>
    <property type="match status" value="1"/>
</dbReference>
<sequence>MLTHTLPQIPYHRLARTATNRWWKTLLGFILMPVAYLFVVFFGSLVVFIPFMIASGSAKTPEFSPLAELGVGLGSIAIVLPLILLAAWWTQGRRPGTLSSVRGRLRWRWLLGCVLLAVPMTLLALGLAVGLYALTGSDSGDDYQWVGWATFGPALLLVFALVPFQAAAEEYLCRGWLLQSVGAFVRWRWIAIGVQTLVFALLHGVGTPWGFADLVVFGAVTGWLAIRTGGLESGIALHVVNNVLALSLAVSAVGGLTLDETAADSGWQLAVADILVIVSYGLLVRWLATRFRVETAARGPIELAGRESIEPVAAVPAPGTDRGPVLTSLSSLPDVSSSSGK</sequence>
<keyword evidence="4" id="KW-0645">Protease</keyword>
<keyword evidence="2" id="KW-0812">Transmembrane</keyword>
<dbReference type="PANTHER" id="PTHR39430:SF1">
    <property type="entry name" value="PROTEASE"/>
    <property type="match status" value="1"/>
</dbReference>
<dbReference type="OrthoDB" id="2680086at2"/>
<dbReference type="AlphaFoldDB" id="A0A1M7QRR4"/>
<protein>
    <submittedName>
        <fullName evidence="4">Membrane protease YdiL, CAAX protease family</fullName>
    </submittedName>
</protein>
<feature type="transmembrane region" description="Helical" evidence="2">
    <location>
        <begin position="69"/>
        <end position="89"/>
    </location>
</feature>
<dbReference type="GO" id="GO:0004175">
    <property type="term" value="F:endopeptidase activity"/>
    <property type="evidence" value="ECO:0007669"/>
    <property type="project" value="UniProtKB-ARBA"/>
</dbReference>
<feature type="transmembrane region" description="Helical" evidence="2">
    <location>
        <begin position="26"/>
        <end position="49"/>
    </location>
</feature>
<dbReference type="GO" id="GO:0006508">
    <property type="term" value="P:proteolysis"/>
    <property type="evidence" value="ECO:0007669"/>
    <property type="project" value="UniProtKB-KW"/>
</dbReference>
<evidence type="ECO:0000259" key="3">
    <source>
        <dbReference type="Pfam" id="PF02517"/>
    </source>
</evidence>
<accession>A0A1M7QRR4</accession>
<dbReference type="STRING" id="134849.SAMN05443668_105220"/>
<dbReference type="EMBL" id="FRCS01000005">
    <property type="protein sequence ID" value="SHN34107.1"/>
    <property type="molecule type" value="Genomic_DNA"/>
</dbReference>